<accession>A0A2N5J3S3</accession>
<evidence type="ECO:0000259" key="1">
    <source>
        <dbReference type="Pfam" id="PF12802"/>
    </source>
</evidence>
<name>A0A2N5J3S3_9BIFI</name>
<dbReference type="OrthoDB" id="2004745at2"/>
<dbReference type="InterPro" id="IPR036390">
    <property type="entry name" value="WH_DNA-bd_sf"/>
</dbReference>
<sequence>MDTAEYIHDAFGLACTIEPWETTASLPMFLTADRRFDVLDIGDTRMLLVDNGARPFRITDLIDDTTRISRRADLPVVLAFPRLSTYQRKALISNHLPFIVPGAQLYIPALGMLFSNSLTPKSSHLTDKEQRPFPPSTQLVWLHLLYHVHDHPGKGWSQSDVAATLHIDEALVSNAAATLELQGLIHRTKHGRRKIIELTKTSGGNVRLALLERSWHRLTNPVFDRRTAVCRKHDTGIDIPEGLVYAGEFATAQRTDLATPRRRTFAGERRWVTSHDDDFRYFDAEVETIPNDAFTIERWKYDPRILTQDPGRRLADPISVALSLGDIADERLEDAVRTAIRDALTPSGR</sequence>
<evidence type="ECO:0000313" key="3">
    <source>
        <dbReference type="Proteomes" id="UP000235034"/>
    </source>
</evidence>
<dbReference type="Gene3D" id="1.10.10.10">
    <property type="entry name" value="Winged helix-like DNA-binding domain superfamily/Winged helix DNA-binding domain"/>
    <property type="match status" value="1"/>
</dbReference>
<evidence type="ECO:0000313" key="2">
    <source>
        <dbReference type="EMBL" id="PLS28872.1"/>
    </source>
</evidence>
<dbReference type="SUPFAM" id="SSF46785">
    <property type="entry name" value="Winged helix' DNA-binding domain"/>
    <property type="match status" value="1"/>
</dbReference>
<dbReference type="Pfam" id="PF12802">
    <property type="entry name" value="MarR_2"/>
    <property type="match status" value="1"/>
</dbReference>
<keyword evidence="3" id="KW-1185">Reference proteome</keyword>
<reference evidence="2 3" key="1">
    <citation type="submission" date="2017-07" db="EMBL/GenBank/DDBJ databases">
        <title>Bifidobacterium novel species.</title>
        <authorList>
            <person name="Lugli G.A."/>
            <person name="Milani C."/>
            <person name="Duranti S."/>
            <person name="Mangifesta M."/>
        </authorList>
    </citation>
    <scope>NUCLEOTIDE SEQUENCE [LARGE SCALE GENOMIC DNA]</scope>
    <source>
        <strain evidence="2 3">77</strain>
    </source>
</reference>
<protein>
    <recommendedName>
        <fullName evidence="1">HTH marR-type domain-containing protein</fullName>
    </recommendedName>
</protein>
<organism evidence="2 3">
    <name type="scientific">Bifidobacterium parmae</name>
    <dbReference type="NCBI Taxonomy" id="361854"/>
    <lineage>
        <taxon>Bacteria</taxon>
        <taxon>Bacillati</taxon>
        <taxon>Actinomycetota</taxon>
        <taxon>Actinomycetes</taxon>
        <taxon>Bifidobacteriales</taxon>
        <taxon>Bifidobacteriaceae</taxon>
        <taxon>Bifidobacterium</taxon>
    </lineage>
</organism>
<dbReference type="InterPro" id="IPR000835">
    <property type="entry name" value="HTH_MarR-typ"/>
</dbReference>
<dbReference type="InterPro" id="IPR036388">
    <property type="entry name" value="WH-like_DNA-bd_sf"/>
</dbReference>
<dbReference type="RefSeq" id="WP_101622165.1">
    <property type="nucleotide sequence ID" value="NZ_NMWT01000011.1"/>
</dbReference>
<dbReference type="EMBL" id="NMWT01000011">
    <property type="protein sequence ID" value="PLS28872.1"/>
    <property type="molecule type" value="Genomic_DNA"/>
</dbReference>
<feature type="domain" description="HTH marR-type" evidence="1">
    <location>
        <begin position="140"/>
        <end position="191"/>
    </location>
</feature>
<comment type="caution">
    <text evidence="2">The sequence shown here is derived from an EMBL/GenBank/DDBJ whole genome shotgun (WGS) entry which is preliminary data.</text>
</comment>
<dbReference type="AlphaFoldDB" id="A0A2N5J3S3"/>
<proteinExistence type="predicted"/>
<dbReference type="GO" id="GO:0003700">
    <property type="term" value="F:DNA-binding transcription factor activity"/>
    <property type="evidence" value="ECO:0007669"/>
    <property type="project" value="InterPro"/>
</dbReference>
<gene>
    <name evidence="2" type="ORF">Uis4E_1015</name>
</gene>
<dbReference type="Proteomes" id="UP000235034">
    <property type="component" value="Unassembled WGS sequence"/>
</dbReference>